<feature type="non-terminal residue" evidence="1">
    <location>
        <position position="90"/>
    </location>
</feature>
<comment type="caution">
    <text evidence="1">The sequence shown here is derived from an EMBL/GenBank/DDBJ whole genome shotgun (WGS) entry which is preliminary data.</text>
</comment>
<dbReference type="EMBL" id="BARS01048292">
    <property type="protein sequence ID" value="GAG34978.1"/>
    <property type="molecule type" value="Genomic_DNA"/>
</dbReference>
<accession>X0XEC7</accession>
<gene>
    <name evidence="1" type="ORF">S01H1_72416</name>
</gene>
<name>X0XEC7_9ZZZZ</name>
<organism evidence="1">
    <name type="scientific">marine sediment metagenome</name>
    <dbReference type="NCBI Taxonomy" id="412755"/>
    <lineage>
        <taxon>unclassified sequences</taxon>
        <taxon>metagenomes</taxon>
        <taxon>ecological metagenomes</taxon>
    </lineage>
</organism>
<protein>
    <submittedName>
        <fullName evidence="1">Uncharacterized protein</fullName>
    </submittedName>
</protein>
<sequence>MKAKKGCPDCVPKQPNFQSFDGENIPVLVSLRKFNSIAIPRLFRIGDATMEIKKELIAELARCLGGKKARPAGRGWLTCCPAHDDRNPSL</sequence>
<evidence type="ECO:0000313" key="1">
    <source>
        <dbReference type="EMBL" id="GAG34978.1"/>
    </source>
</evidence>
<reference evidence="1" key="1">
    <citation type="journal article" date="2014" name="Front. Microbiol.">
        <title>High frequency of phylogenetically diverse reductive dehalogenase-homologous genes in deep subseafloor sedimentary metagenomes.</title>
        <authorList>
            <person name="Kawai M."/>
            <person name="Futagami T."/>
            <person name="Toyoda A."/>
            <person name="Takaki Y."/>
            <person name="Nishi S."/>
            <person name="Hori S."/>
            <person name="Arai W."/>
            <person name="Tsubouchi T."/>
            <person name="Morono Y."/>
            <person name="Uchiyama I."/>
            <person name="Ito T."/>
            <person name="Fujiyama A."/>
            <person name="Inagaki F."/>
            <person name="Takami H."/>
        </authorList>
    </citation>
    <scope>NUCLEOTIDE SEQUENCE</scope>
    <source>
        <strain evidence="1">Expedition CK06-06</strain>
    </source>
</reference>
<proteinExistence type="predicted"/>
<dbReference type="AlphaFoldDB" id="X0XEC7"/>